<gene>
    <name evidence="2" type="ORF">C8D93_107208</name>
</gene>
<dbReference type="Gene3D" id="2.40.160.170">
    <property type="match status" value="1"/>
</dbReference>
<dbReference type="OrthoDB" id="517121at2"/>
<evidence type="ECO:0000313" key="3">
    <source>
        <dbReference type="Proteomes" id="UP000248330"/>
    </source>
</evidence>
<dbReference type="Proteomes" id="UP000248330">
    <property type="component" value="Unassembled WGS sequence"/>
</dbReference>
<dbReference type="AlphaFoldDB" id="A0A318E888"/>
<protein>
    <recommendedName>
        <fullName evidence="4">Outer membrane protein with beta-barrel domain</fullName>
    </recommendedName>
</protein>
<name>A0A318E888_9GAMM</name>
<reference evidence="2 3" key="1">
    <citation type="submission" date="2018-04" db="EMBL/GenBank/DDBJ databases">
        <title>Genomic Encyclopedia of Type Strains, Phase IV (KMG-IV): sequencing the most valuable type-strain genomes for metagenomic binning, comparative biology and taxonomic classification.</title>
        <authorList>
            <person name="Goeker M."/>
        </authorList>
    </citation>
    <scope>NUCLEOTIDE SEQUENCE [LARGE SCALE GENOMIC DNA]</scope>
    <source>
        <strain evidence="2 3">DSM 104150</strain>
    </source>
</reference>
<keyword evidence="1" id="KW-0732">Signal</keyword>
<keyword evidence="3" id="KW-1185">Reference proteome</keyword>
<evidence type="ECO:0008006" key="4">
    <source>
        <dbReference type="Google" id="ProtNLM"/>
    </source>
</evidence>
<accession>A0A318E888</accession>
<evidence type="ECO:0000313" key="2">
    <source>
        <dbReference type="EMBL" id="PXV66643.1"/>
    </source>
</evidence>
<sequence length="253" mass="26263">MRPAGGLRATGARLAGRVVLALALAGAAPAWADDARASAVGLRAGSGGIGLEYAHPLGERFALRGGISVGGFTLGLEEDGIDYDATLRYGTPVGMLDFHPFGGTFRLTAGVYGRPSDIDLVADGENERIDVGAREYTASGRIDGDVDLGGVAPFLGIGWGGSPSGRGFGLSVEIGVMLADAPGVSLSARGRACESTLLSCDPDGLFGFDVSDPNDPRAATFRAELEDEARELEDSLADLRYFPVVNLGLHYRF</sequence>
<feature type="chain" id="PRO_5016262778" description="Outer membrane protein with beta-barrel domain" evidence="1">
    <location>
        <begin position="33"/>
        <end position="253"/>
    </location>
</feature>
<evidence type="ECO:0000256" key="1">
    <source>
        <dbReference type="SAM" id="SignalP"/>
    </source>
</evidence>
<feature type="signal peptide" evidence="1">
    <location>
        <begin position="1"/>
        <end position="32"/>
    </location>
</feature>
<proteinExistence type="predicted"/>
<comment type="caution">
    <text evidence="2">The sequence shown here is derived from an EMBL/GenBank/DDBJ whole genome shotgun (WGS) entry which is preliminary data.</text>
</comment>
<dbReference type="EMBL" id="QICN01000007">
    <property type="protein sequence ID" value="PXV66643.1"/>
    <property type="molecule type" value="Genomic_DNA"/>
</dbReference>
<organism evidence="2 3">
    <name type="scientific">Sinimarinibacterium flocculans</name>
    <dbReference type="NCBI Taxonomy" id="985250"/>
    <lineage>
        <taxon>Bacteria</taxon>
        <taxon>Pseudomonadati</taxon>
        <taxon>Pseudomonadota</taxon>
        <taxon>Gammaproteobacteria</taxon>
        <taxon>Nevskiales</taxon>
        <taxon>Nevskiaceae</taxon>
        <taxon>Sinimarinibacterium</taxon>
    </lineage>
</organism>
<dbReference type="RefSeq" id="WP_110265761.1">
    <property type="nucleotide sequence ID" value="NZ_CAKZQT010000033.1"/>
</dbReference>